<dbReference type="Gene3D" id="3.30.1360.40">
    <property type="match status" value="1"/>
</dbReference>
<dbReference type="SUPFAM" id="SSF56719">
    <property type="entry name" value="Type II DNA topoisomerase"/>
    <property type="match status" value="1"/>
</dbReference>
<dbReference type="EnsemblMetazoa" id="CLYHEMT015204.1">
    <property type="protein sequence ID" value="CLYHEMP015204.1"/>
    <property type="gene ID" value="CLYHEMG015204"/>
</dbReference>
<dbReference type="GO" id="GO:0000712">
    <property type="term" value="P:resolution of meiotic recombination intermediates"/>
    <property type="evidence" value="ECO:0007669"/>
    <property type="project" value="TreeGrafter"/>
</dbReference>
<comment type="cofactor">
    <cofactor evidence="4">
        <name>Mg(2+)</name>
        <dbReference type="ChEBI" id="CHEBI:18420"/>
    </cofactor>
</comment>
<dbReference type="InterPro" id="IPR036890">
    <property type="entry name" value="HATPase_C_sf"/>
</dbReference>
<comment type="subcellular location">
    <subcellularLocation>
        <location evidence="5">Nucleus</location>
    </subcellularLocation>
</comment>
<dbReference type="SMART" id="SM00387">
    <property type="entry name" value="HATPase_c"/>
    <property type="match status" value="1"/>
</dbReference>
<dbReference type="SMART" id="SM00433">
    <property type="entry name" value="TOP2c"/>
    <property type="match status" value="1"/>
</dbReference>
<reference evidence="21" key="1">
    <citation type="submission" date="2021-01" db="UniProtKB">
        <authorList>
            <consortium name="EnsemblMetazoa"/>
        </authorList>
    </citation>
    <scope>IDENTIFICATION</scope>
</reference>
<feature type="coiled-coil region" evidence="17">
    <location>
        <begin position="1130"/>
        <end position="1157"/>
    </location>
</feature>
<dbReference type="InterPro" id="IPR001154">
    <property type="entry name" value="TopoII_euk"/>
</dbReference>
<evidence type="ECO:0000256" key="18">
    <source>
        <dbReference type="SAM" id="MobiDB-lite"/>
    </source>
</evidence>
<evidence type="ECO:0000259" key="19">
    <source>
        <dbReference type="PROSITE" id="PS50880"/>
    </source>
</evidence>
<keyword evidence="17" id="KW-0175">Coiled coil</keyword>
<dbReference type="InterPro" id="IPR050634">
    <property type="entry name" value="DNA_Topoisomerase_II"/>
</dbReference>
<keyword evidence="11 15" id="KW-0799">Topoisomerase</keyword>
<feature type="compositionally biased region" description="Acidic residues" evidence="18">
    <location>
        <begin position="1604"/>
        <end position="1618"/>
    </location>
</feature>
<comment type="subunit">
    <text evidence="16">Homodimer.</text>
</comment>
<dbReference type="GO" id="GO:0005524">
    <property type="term" value="F:ATP binding"/>
    <property type="evidence" value="ECO:0007669"/>
    <property type="project" value="UniProtKB-UniRule"/>
</dbReference>
<feature type="domain" description="Toprim" evidence="19">
    <location>
        <begin position="451"/>
        <end position="568"/>
    </location>
</feature>
<dbReference type="Gene3D" id="3.30.565.10">
    <property type="entry name" value="Histidine kinase-like ATPase, C-terminal domain"/>
    <property type="match status" value="1"/>
</dbReference>
<evidence type="ECO:0000256" key="8">
    <source>
        <dbReference type="ARBA" id="ARBA00022741"/>
    </source>
</evidence>
<feature type="compositionally biased region" description="Basic and acidic residues" evidence="18">
    <location>
        <begin position="1209"/>
        <end position="1250"/>
    </location>
</feature>
<dbReference type="FunFam" id="3.90.199.10:FF:000002">
    <property type="entry name" value="DNA topoisomerase 2"/>
    <property type="match status" value="1"/>
</dbReference>
<accession>A0A7M5WYN3</accession>
<evidence type="ECO:0000256" key="16">
    <source>
        <dbReference type="RuleBase" id="RU362094"/>
    </source>
</evidence>
<dbReference type="SMART" id="SM00434">
    <property type="entry name" value="TOP4c"/>
    <property type="match status" value="1"/>
</dbReference>
<dbReference type="Gene3D" id="3.40.50.670">
    <property type="match status" value="1"/>
</dbReference>
<dbReference type="Pfam" id="PF00204">
    <property type="entry name" value="DNA_gyraseB"/>
    <property type="match status" value="1"/>
</dbReference>
<sequence>MATALKEVTNMESKKSTNKKRLSVERIYQKKTQLEHIILRPDSYIGSAEPTTQNMWIWDDQKQAIVNKSITFTPGLYKIFDEIIVNAADNKQRDPRMNTIKVKIDQETNVISVWNNGKGIPVEMHKEENLFVPTLIFGHLLTSSNYDDTEKKVVGGRNGFGAKLCNIFSTKFTVETGCNGKKFKQVWRNNMGKAETEKIVDYTGTDFTCITFSPDLKKFGMEKLDDDFVALLKRRAYDMAGVAKGVSVQLNGDKLKVKTFKDYVNLYLKGTKKSEDDELPKVIHEIVNPRWEVCVTLSETGFQQASFVNSIATTKGGSHINYLVDQICEKLISAVKKKTGKGGFNIKPFQVKSHMWVFANCLIENPTFDSQTKENMTLRKNAFGSACELSDKYIKQVQDCGILENIMNWVKYKSEAQLNKKTSGSSKHTRLKGVPKLDDANMAGTKNGRDCTLIVTEGDSAKALAMAGLSIVGRDRYGVFPLRGKLLNVRDASHKQIMDNAEIGSMCKIIGLQFGKKYTTESDMKNLRYGHLMIMADQDIDGSHIKGLVINFIHAHWPDLLKLPFLEEFITPIVKVSKGNQVFSFFSIPEFEEWQGETPNHKSWRIKYYKGLGTSTSKEGKEYFSNMQRHRIVFDYDGPSCDQALIMAFSKKLANDRKDWLNTGMNERKMRREADLPEIYLYEKNTKSVTYRDFVNKELILFSNADNERSIPSMVDGLKPGQRKVLFTCMKRNDKHEVKVAQLAGSISELSAYHHGEMSLMGTIINLAQNYVGSNNLNILVPHGQFGTRHMGGKDSASPRYICTMMSSLTRLLYPVHDDYVLNFLSEDNQKIEPEWYCPIIPMCLINGAEGIGTGYSTKVPNHDVREVVENVRRMIAGEEPQAMKPSYKNFTGTIEHVEGQKYHCTGIVNVIDENTIEITELPIRTWTQPYKETVMDVFLYGTDKIPACITDYKEYHTDTTVKFLVSMTTEQLNKAEDEGFYKKFKLESNMLLSNIVLFDQYGCLKKYNNTLEILQEFYGIRLKKYQERKDFLVGMLQAEASRLENQARFIMEKIEGKIIIENRTKRDVITKLVERGFDSDPVKIWKNKVSKDTAAVDDESEAPATDYASSTSTTSGGPDFQYLLSMAIMSLSKEKKDELLKQRDQKKEELDTLLAKTPEELWSTDLDVFSEELDRVEEQEKMDDAASAAMSKKAQGRLGAASKKGRKVKVESRDIKKTFDKKPKEPSKAALKKVKDAFGFDTDSVKSEDTASVTSKASEKPASEISEPLSLADRLKKKKQSTLSFKPSNAKKSKKKLGSDSESEDEKIEDFSDDSDNDNDDDDDDDEYVPKATKTRTAKNKKKLVIDDSSDSDVDIKPEDDDDENPDVAETRALIERLTPKKDKKKAASSRDSNEGGAAKKDIFGGGEGSSADPISLEDSPKKDSPKKTKKATTKAAAGGSKKETKPKKTAASKAKEDPKQKKLSFATKTKKTSTEKFEMSDDSDIEIAPPPAKKKATTSSAATKKKSTATKSTKSSSVAVKRKTNSSDDDSASEDDKPAKKTKTAKTKTMPKSSKVRKVAYTVSDDDDESFVADEKVEPLPARDRAGGRRAAAAKKTYTFSSDDEDDDDDDDDDFC</sequence>
<comment type="similarity">
    <text evidence="6 16">Belongs to the type II topoisomerase family.</text>
</comment>
<dbReference type="InterPro" id="IPR018522">
    <property type="entry name" value="TopoIIA_CS"/>
</dbReference>
<dbReference type="EC" id="5.6.2.2" evidence="16"/>
<evidence type="ECO:0000313" key="22">
    <source>
        <dbReference type="Proteomes" id="UP000594262"/>
    </source>
</evidence>
<comment type="cofactor">
    <cofactor evidence="2">
        <name>Ca(2+)</name>
        <dbReference type="ChEBI" id="CHEBI:29108"/>
    </cofactor>
</comment>
<evidence type="ECO:0000256" key="3">
    <source>
        <dbReference type="ARBA" id="ARBA00001936"/>
    </source>
</evidence>
<dbReference type="Gene3D" id="3.30.1490.30">
    <property type="match status" value="1"/>
</dbReference>
<dbReference type="Gene3D" id="3.90.199.10">
    <property type="entry name" value="Topoisomerase II, domain 5"/>
    <property type="match status" value="1"/>
</dbReference>
<proteinExistence type="inferred from homology"/>
<evidence type="ECO:0000256" key="2">
    <source>
        <dbReference type="ARBA" id="ARBA00001913"/>
    </source>
</evidence>
<dbReference type="InterPro" id="IPR013759">
    <property type="entry name" value="Topo_IIA_B_C"/>
</dbReference>
<comment type="catalytic activity">
    <reaction evidence="1 15 16">
        <text>ATP-dependent breakage, passage and rejoining of double-stranded DNA.</text>
        <dbReference type="EC" id="5.6.2.2"/>
    </reaction>
</comment>
<dbReference type="GO" id="GO:0003918">
    <property type="term" value="F:DNA topoisomerase type II (double strand cut, ATP-hydrolyzing) activity"/>
    <property type="evidence" value="ECO:0007669"/>
    <property type="project" value="UniProtKB-UniRule"/>
</dbReference>
<keyword evidence="14" id="KW-0539">Nucleus</keyword>
<keyword evidence="12 15" id="KW-0238">DNA-binding</keyword>
<dbReference type="Pfam" id="PF00521">
    <property type="entry name" value="DNA_topoisoIV"/>
    <property type="match status" value="1"/>
</dbReference>
<dbReference type="InterPro" id="IPR014721">
    <property type="entry name" value="Ribsml_uS5_D2-typ_fold_subgr"/>
</dbReference>
<dbReference type="CDD" id="cd16930">
    <property type="entry name" value="HATPase_TopII-like"/>
    <property type="match status" value="1"/>
</dbReference>
<dbReference type="GO" id="GO:0003677">
    <property type="term" value="F:DNA binding"/>
    <property type="evidence" value="ECO:0007669"/>
    <property type="project" value="UniProtKB-UniRule"/>
</dbReference>
<dbReference type="SUPFAM" id="SSF54211">
    <property type="entry name" value="Ribosomal protein S5 domain 2-like"/>
    <property type="match status" value="1"/>
</dbReference>
<feature type="region of interest" description="Disordered" evidence="18">
    <location>
        <begin position="1096"/>
        <end position="1115"/>
    </location>
</feature>
<dbReference type="FunFam" id="3.30.565.10:FF:000004">
    <property type="entry name" value="DNA topoisomerase 2"/>
    <property type="match status" value="1"/>
</dbReference>
<dbReference type="FunFam" id="1.10.268.10:FF:000002">
    <property type="entry name" value="DNA topoisomerase 2"/>
    <property type="match status" value="1"/>
</dbReference>
<dbReference type="Pfam" id="PF01751">
    <property type="entry name" value="Toprim"/>
    <property type="match status" value="1"/>
</dbReference>
<feature type="compositionally biased region" description="Basic residues" evidence="18">
    <location>
        <begin position="1334"/>
        <end position="1344"/>
    </location>
</feature>
<dbReference type="InterPro" id="IPR031660">
    <property type="entry name" value="TOPRIM_C"/>
</dbReference>
<evidence type="ECO:0000256" key="10">
    <source>
        <dbReference type="ARBA" id="ARBA00022842"/>
    </source>
</evidence>
<dbReference type="GO" id="GO:0006265">
    <property type="term" value="P:DNA topological change"/>
    <property type="evidence" value="ECO:0007669"/>
    <property type="project" value="UniProtKB-UniRule"/>
</dbReference>
<evidence type="ECO:0000256" key="15">
    <source>
        <dbReference type="PROSITE-ProRule" id="PRU01384"/>
    </source>
</evidence>
<feature type="compositionally biased region" description="Basic and acidic residues" evidence="18">
    <location>
        <begin position="1575"/>
        <end position="1589"/>
    </location>
</feature>
<feature type="compositionally biased region" description="Acidic residues" evidence="18">
    <location>
        <begin position="1349"/>
        <end position="1368"/>
    </location>
</feature>
<dbReference type="InterPro" id="IPR002205">
    <property type="entry name" value="Topo_IIA_dom_A"/>
</dbReference>
<dbReference type="FunFam" id="3.40.50.670:FF:000001">
    <property type="entry name" value="DNA topoisomerase 2"/>
    <property type="match status" value="2"/>
</dbReference>
<dbReference type="InterPro" id="IPR003594">
    <property type="entry name" value="HATPase_dom"/>
</dbReference>
<dbReference type="CDD" id="cd03481">
    <property type="entry name" value="TopoIIA_Trans_ScTopoIIA"/>
    <property type="match status" value="1"/>
</dbReference>
<keyword evidence="13 15" id="KW-0413">Isomerase</keyword>
<evidence type="ECO:0000256" key="9">
    <source>
        <dbReference type="ARBA" id="ARBA00022840"/>
    </source>
</evidence>
<name>A0A7M5WYN3_9CNID</name>
<dbReference type="GO" id="GO:0046872">
    <property type="term" value="F:metal ion binding"/>
    <property type="evidence" value="ECO:0007669"/>
    <property type="project" value="UniProtKB-KW"/>
</dbReference>
<feature type="compositionally biased region" description="Basic and acidic residues" evidence="18">
    <location>
        <begin position="1370"/>
        <end position="1382"/>
    </location>
</feature>
<dbReference type="FunFam" id="3.30.1360.40:FF:000003">
    <property type="entry name" value="DNA topoisomerase 2"/>
    <property type="match status" value="1"/>
</dbReference>
<dbReference type="InterPro" id="IPR013506">
    <property type="entry name" value="Topo_IIA_bsu_dom2"/>
</dbReference>
<dbReference type="InterPro" id="IPR013760">
    <property type="entry name" value="Topo_IIA-like_dom_sf"/>
</dbReference>
<dbReference type="OrthoDB" id="276498at2759"/>
<dbReference type="InterPro" id="IPR013757">
    <property type="entry name" value="Topo_IIA_A_a_sf"/>
</dbReference>
<dbReference type="SUPFAM" id="SSF55874">
    <property type="entry name" value="ATPase domain of HSP90 chaperone/DNA topoisomerase II/histidine kinase"/>
    <property type="match status" value="1"/>
</dbReference>
<evidence type="ECO:0000259" key="20">
    <source>
        <dbReference type="PROSITE" id="PS52040"/>
    </source>
</evidence>
<keyword evidence="10" id="KW-0460">Magnesium</keyword>
<comment type="function">
    <text evidence="16">Control of topological states of DNA by transient breakage and subsequent rejoining of DNA strands. Topoisomerase II makes double-strand breaks.</text>
</comment>
<feature type="active site" description="O-(5'-phospho-DNA)-tyrosine intermediate" evidence="15">
    <location>
        <position position="801"/>
    </location>
</feature>
<keyword evidence="9 16" id="KW-0067">ATP-binding</keyword>
<dbReference type="PRINTS" id="PR00418">
    <property type="entry name" value="TPI2FAMILY"/>
</dbReference>
<dbReference type="PANTHER" id="PTHR10169:SF38">
    <property type="entry name" value="DNA TOPOISOMERASE 2"/>
    <property type="match status" value="1"/>
</dbReference>
<dbReference type="FunFam" id="3.30.230.10:FF:000008">
    <property type="entry name" value="DNA topoisomerase 2"/>
    <property type="match status" value="1"/>
</dbReference>
<evidence type="ECO:0000256" key="14">
    <source>
        <dbReference type="ARBA" id="ARBA00023242"/>
    </source>
</evidence>
<feature type="compositionally biased region" description="Acidic residues" evidence="18">
    <location>
        <begin position="1302"/>
        <end position="1328"/>
    </location>
</feature>
<dbReference type="InterPro" id="IPR034157">
    <property type="entry name" value="TOPRIM_TopoII"/>
</dbReference>
<dbReference type="FunFam" id="3.30.1490.30:FF:000001">
    <property type="entry name" value="DNA topoisomerase 2"/>
    <property type="match status" value="1"/>
</dbReference>
<evidence type="ECO:0000256" key="1">
    <source>
        <dbReference type="ARBA" id="ARBA00000185"/>
    </source>
</evidence>
<protein>
    <recommendedName>
        <fullName evidence="16">DNA topoisomerase 2</fullName>
        <ecNumber evidence="16">5.6.2.2</ecNumber>
    </recommendedName>
</protein>
<feature type="compositionally biased region" description="Low complexity" evidence="18">
    <location>
        <begin position="1511"/>
        <end position="1521"/>
    </location>
</feature>
<dbReference type="PANTHER" id="PTHR10169">
    <property type="entry name" value="DNA TOPOISOMERASE/GYRASE"/>
    <property type="match status" value="1"/>
</dbReference>
<dbReference type="Pfam" id="PF16898">
    <property type="entry name" value="TOPRIM_C"/>
    <property type="match status" value="1"/>
</dbReference>
<dbReference type="GeneID" id="136811122"/>
<dbReference type="Pfam" id="PF02518">
    <property type="entry name" value="HATPase_c"/>
    <property type="match status" value="1"/>
</dbReference>
<evidence type="ECO:0000256" key="13">
    <source>
        <dbReference type="ARBA" id="ARBA00023235"/>
    </source>
</evidence>
<keyword evidence="22" id="KW-1185">Reference proteome</keyword>
<evidence type="ECO:0000256" key="7">
    <source>
        <dbReference type="ARBA" id="ARBA00022723"/>
    </source>
</evidence>
<dbReference type="InterPro" id="IPR006171">
    <property type="entry name" value="TOPRIM_dom"/>
</dbReference>
<evidence type="ECO:0000256" key="11">
    <source>
        <dbReference type="ARBA" id="ARBA00023029"/>
    </source>
</evidence>
<dbReference type="Gene3D" id="1.10.268.10">
    <property type="entry name" value="Topoisomerase, domain 3"/>
    <property type="match status" value="1"/>
</dbReference>
<organism evidence="21 22">
    <name type="scientific">Clytia hemisphaerica</name>
    <dbReference type="NCBI Taxonomy" id="252671"/>
    <lineage>
        <taxon>Eukaryota</taxon>
        <taxon>Metazoa</taxon>
        <taxon>Cnidaria</taxon>
        <taxon>Hydrozoa</taxon>
        <taxon>Hydroidolina</taxon>
        <taxon>Leptothecata</taxon>
        <taxon>Obeliida</taxon>
        <taxon>Clytiidae</taxon>
        <taxon>Clytia</taxon>
    </lineage>
</organism>
<keyword evidence="8 16" id="KW-0547">Nucleotide-binding</keyword>
<feature type="domain" description="Topo IIA-type catalytic" evidence="20">
    <location>
        <begin position="711"/>
        <end position="1167"/>
    </location>
</feature>
<comment type="cofactor">
    <cofactor evidence="3">
        <name>Mn(2+)</name>
        <dbReference type="ChEBI" id="CHEBI:29035"/>
    </cofactor>
</comment>
<dbReference type="RefSeq" id="XP_066923828.1">
    <property type="nucleotide sequence ID" value="XM_067067727.1"/>
</dbReference>
<evidence type="ECO:0000256" key="12">
    <source>
        <dbReference type="ARBA" id="ARBA00023125"/>
    </source>
</evidence>
<evidence type="ECO:0000256" key="17">
    <source>
        <dbReference type="SAM" id="Coils"/>
    </source>
</evidence>
<dbReference type="Proteomes" id="UP000594262">
    <property type="component" value="Unplaced"/>
</dbReference>
<evidence type="ECO:0000256" key="4">
    <source>
        <dbReference type="ARBA" id="ARBA00001946"/>
    </source>
</evidence>
<dbReference type="GO" id="GO:0005634">
    <property type="term" value="C:nucleus"/>
    <property type="evidence" value="ECO:0007669"/>
    <property type="project" value="UniProtKB-SubCell"/>
</dbReference>
<dbReference type="CDD" id="cd03365">
    <property type="entry name" value="TOPRIM_TopoIIA"/>
    <property type="match status" value="1"/>
</dbReference>
<evidence type="ECO:0000256" key="6">
    <source>
        <dbReference type="ARBA" id="ARBA00011080"/>
    </source>
</evidence>
<keyword evidence="7" id="KW-0479">Metal-binding</keyword>
<dbReference type="InterPro" id="IPR001241">
    <property type="entry name" value="Topo_IIA"/>
</dbReference>
<dbReference type="GO" id="GO:0000819">
    <property type="term" value="P:sister chromatid segregation"/>
    <property type="evidence" value="ECO:0007669"/>
    <property type="project" value="TreeGrafter"/>
</dbReference>
<dbReference type="PROSITE" id="PS52040">
    <property type="entry name" value="TOPO_IIA"/>
    <property type="match status" value="1"/>
</dbReference>
<dbReference type="InterPro" id="IPR020568">
    <property type="entry name" value="Ribosomal_Su5_D2-typ_SF"/>
</dbReference>
<feature type="region of interest" description="Disordered" evidence="18">
    <location>
        <begin position="1176"/>
        <end position="1618"/>
    </location>
</feature>
<evidence type="ECO:0000256" key="5">
    <source>
        <dbReference type="ARBA" id="ARBA00004123"/>
    </source>
</evidence>
<dbReference type="CDD" id="cd00187">
    <property type="entry name" value="TOP4c"/>
    <property type="match status" value="1"/>
</dbReference>
<feature type="compositionally biased region" description="Basic and acidic residues" evidence="18">
    <location>
        <begin position="1176"/>
        <end position="1185"/>
    </location>
</feature>
<evidence type="ECO:0000313" key="21">
    <source>
        <dbReference type="EnsemblMetazoa" id="CLYHEMP015204.1"/>
    </source>
</evidence>
<feature type="compositionally biased region" description="Basic and acidic residues" evidence="18">
    <location>
        <begin position="1393"/>
        <end position="1404"/>
    </location>
</feature>
<dbReference type="PRINTS" id="PR01158">
    <property type="entry name" value="TOPISMRASEII"/>
</dbReference>
<dbReference type="PROSITE" id="PS50880">
    <property type="entry name" value="TOPRIM"/>
    <property type="match status" value="1"/>
</dbReference>
<dbReference type="InterPro" id="IPR013758">
    <property type="entry name" value="Topo_IIA_A/C_ab"/>
</dbReference>
<dbReference type="PROSITE" id="PS00177">
    <property type="entry name" value="TOPOISOMERASE_II"/>
    <property type="match status" value="1"/>
</dbReference>
<dbReference type="Gene3D" id="3.30.230.10">
    <property type="match status" value="1"/>
</dbReference>